<evidence type="ECO:0000259" key="3">
    <source>
        <dbReference type="Pfam" id="PF22936"/>
    </source>
</evidence>
<dbReference type="InterPro" id="IPR025724">
    <property type="entry name" value="GAG-pre-integrase_dom"/>
</dbReference>
<feature type="region of interest" description="Disordered" evidence="1">
    <location>
        <begin position="1"/>
        <end position="30"/>
    </location>
</feature>
<sequence length="461" mass="52297">MAEVLPEVSTANTSSSRARRDLENPPSAEGARKKLSFIDGRSICPADDSEDLDEWIRIDYMGDMTVTAYFTKIKMLWDELVCLDPIPSCVCAVHRQIIAREDSRQLMRFLMGLNNTYEHMRSQILLMDPRPHVQKAFSMVLSVEKQLFVQVQHSVGASGAVYHLNHKHSKQRLDKCSMLCDYCKKTGHLKENCFKLHGTPDWYKELIDKKKKGVGRGKGFVATIEAAPYTEALRTKDAELSTIVRSEIRKIMTEDESSQLQQRTPFDDIRVNFAHHLQDIDESAGNSYYFSVIDCGTWIIDSGATRHVCADINLFTHYYKPNTSSKVTLPDGTKQTVAHIGNVKLSDHIILEHVLHIPTFSVNLLSDLWTKRELALGKLVGGLYTLDNHSFTRPHNSVSIPVSESFVLDQSVLWHQRLGHASIESLKHIPSIKFKNLSHFRPCDVCHFAKQQRLPSHSGES</sequence>
<evidence type="ECO:0008006" key="5">
    <source>
        <dbReference type="Google" id="ProtNLM"/>
    </source>
</evidence>
<organism evidence="4">
    <name type="scientific">Sesamum latifolium</name>
    <dbReference type="NCBI Taxonomy" id="2727402"/>
    <lineage>
        <taxon>Eukaryota</taxon>
        <taxon>Viridiplantae</taxon>
        <taxon>Streptophyta</taxon>
        <taxon>Embryophyta</taxon>
        <taxon>Tracheophyta</taxon>
        <taxon>Spermatophyta</taxon>
        <taxon>Magnoliopsida</taxon>
        <taxon>eudicotyledons</taxon>
        <taxon>Gunneridae</taxon>
        <taxon>Pentapetalae</taxon>
        <taxon>asterids</taxon>
        <taxon>lamiids</taxon>
        <taxon>Lamiales</taxon>
        <taxon>Pedaliaceae</taxon>
        <taxon>Sesamum</taxon>
    </lineage>
</organism>
<dbReference type="EMBL" id="JACGWN010000001">
    <property type="protein sequence ID" value="KAL0462181.1"/>
    <property type="molecule type" value="Genomic_DNA"/>
</dbReference>
<evidence type="ECO:0000256" key="1">
    <source>
        <dbReference type="SAM" id="MobiDB-lite"/>
    </source>
</evidence>
<comment type="caution">
    <text evidence="4">The sequence shown here is derived from an EMBL/GenBank/DDBJ whole genome shotgun (WGS) entry which is preliminary data.</text>
</comment>
<dbReference type="AlphaFoldDB" id="A0AAW2Y917"/>
<protein>
    <recommendedName>
        <fullName evidence="5">GAG-pre-integrase domain-containing protein</fullName>
    </recommendedName>
</protein>
<feature type="domain" description="Retrovirus-related Pol polyprotein from transposon TNT 1-94-like beta-barrel" evidence="3">
    <location>
        <begin position="298"/>
        <end position="366"/>
    </location>
</feature>
<dbReference type="InterPro" id="IPR054722">
    <property type="entry name" value="PolX-like_BBD"/>
</dbReference>
<evidence type="ECO:0000259" key="2">
    <source>
        <dbReference type="Pfam" id="PF13976"/>
    </source>
</evidence>
<dbReference type="Pfam" id="PF13976">
    <property type="entry name" value="gag_pre-integrs"/>
    <property type="match status" value="1"/>
</dbReference>
<evidence type="ECO:0000313" key="4">
    <source>
        <dbReference type="EMBL" id="KAL0462181.1"/>
    </source>
</evidence>
<proteinExistence type="predicted"/>
<gene>
    <name evidence="4" type="ORF">Slati_0105700</name>
</gene>
<dbReference type="Pfam" id="PF22936">
    <property type="entry name" value="Pol_BBD"/>
    <property type="match status" value="1"/>
</dbReference>
<reference evidence="4" key="2">
    <citation type="journal article" date="2024" name="Plant">
        <title>Genomic evolution and insights into agronomic trait innovations of Sesamum species.</title>
        <authorList>
            <person name="Miao H."/>
            <person name="Wang L."/>
            <person name="Qu L."/>
            <person name="Liu H."/>
            <person name="Sun Y."/>
            <person name="Le M."/>
            <person name="Wang Q."/>
            <person name="Wei S."/>
            <person name="Zheng Y."/>
            <person name="Lin W."/>
            <person name="Duan Y."/>
            <person name="Cao H."/>
            <person name="Xiong S."/>
            <person name="Wang X."/>
            <person name="Wei L."/>
            <person name="Li C."/>
            <person name="Ma Q."/>
            <person name="Ju M."/>
            <person name="Zhao R."/>
            <person name="Li G."/>
            <person name="Mu C."/>
            <person name="Tian Q."/>
            <person name="Mei H."/>
            <person name="Zhang T."/>
            <person name="Gao T."/>
            <person name="Zhang H."/>
        </authorList>
    </citation>
    <scope>NUCLEOTIDE SEQUENCE</scope>
    <source>
        <strain evidence="4">KEN1</strain>
    </source>
</reference>
<name>A0AAW2Y917_9LAMI</name>
<feature type="domain" description="GAG-pre-integrase" evidence="2">
    <location>
        <begin position="382"/>
        <end position="451"/>
    </location>
</feature>
<dbReference type="PANTHER" id="PTHR34222">
    <property type="entry name" value="GAG_PRE-INTEGRS DOMAIN-CONTAINING PROTEIN"/>
    <property type="match status" value="1"/>
</dbReference>
<dbReference type="PANTHER" id="PTHR34222:SF99">
    <property type="entry name" value="PROTEIN, PUTATIVE-RELATED"/>
    <property type="match status" value="1"/>
</dbReference>
<reference evidence="4" key="1">
    <citation type="submission" date="2020-06" db="EMBL/GenBank/DDBJ databases">
        <authorList>
            <person name="Li T."/>
            <person name="Hu X."/>
            <person name="Zhang T."/>
            <person name="Song X."/>
            <person name="Zhang H."/>
            <person name="Dai N."/>
            <person name="Sheng W."/>
            <person name="Hou X."/>
            <person name="Wei L."/>
        </authorList>
    </citation>
    <scope>NUCLEOTIDE SEQUENCE</scope>
    <source>
        <strain evidence="4">KEN1</strain>
        <tissue evidence="4">Leaf</tissue>
    </source>
</reference>
<accession>A0AAW2Y917</accession>